<dbReference type="Pfam" id="PF12937">
    <property type="entry name" value="F-box-like"/>
    <property type="match status" value="1"/>
</dbReference>
<accession>A0A4Z2BBT8</accession>
<dbReference type="InterPro" id="IPR036047">
    <property type="entry name" value="F-box-like_dom_sf"/>
</dbReference>
<dbReference type="InterPro" id="IPR027417">
    <property type="entry name" value="P-loop_NTPase"/>
</dbReference>
<dbReference type="PANTHER" id="PTHR16008">
    <property type="entry name" value="F-BOX ONLY PROTEIN 4"/>
    <property type="match status" value="1"/>
</dbReference>
<evidence type="ECO:0000259" key="1">
    <source>
        <dbReference type="Pfam" id="PF12937"/>
    </source>
</evidence>
<protein>
    <recommendedName>
        <fullName evidence="1">F-box domain-containing protein</fullName>
    </recommendedName>
</protein>
<name>A0A4Z2BBT8_9TELE</name>
<dbReference type="GO" id="GO:0031146">
    <property type="term" value="P:SCF-dependent proteasomal ubiquitin-dependent protein catabolic process"/>
    <property type="evidence" value="ECO:0007669"/>
    <property type="project" value="InterPro"/>
</dbReference>
<dbReference type="SUPFAM" id="SSF81383">
    <property type="entry name" value="F-box domain"/>
    <property type="match status" value="1"/>
</dbReference>
<proteinExistence type="predicted"/>
<evidence type="ECO:0000313" key="2">
    <source>
        <dbReference type="EMBL" id="TNM89884.1"/>
    </source>
</evidence>
<dbReference type="EMBL" id="SWLE01000017">
    <property type="protein sequence ID" value="TNM89884.1"/>
    <property type="molecule type" value="Genomic_DNA"/>
</dbReference>
<dbReference type="Gene3D" id="1.20.1280.50">
    <property type="match status" value="1"/>
</dbReference>
<gene>
    <name evidence="2" type="ORF">fugu_004118</name>
</gene>
<evidence type="ECO:0000313" key="3">
    <source>
        <dbReference type="Proteomes" id="UP000516260"/>
    </source>
</evidence>
<feature type="domain" description="F-box" evidence="1">
    <location>
        <begin position="2"/>
        <end position="34"/>
    </location>
</feature>
<dbReference type="InterPro" id="IPR001810">
    <property type="entry name" value="F-box_dom"/>
</dbReference>
<sequence length="233" mass="26168">MTFLSPADICRLGATSRYWRAMVRDPLLWRYFLFRDMPYWTSIDHLTMPQMDAPVIHEDESLEDREEGSDKGLELKFDYMSEAEREQARMQQQSIGSKLFISEGLDETGCPVYSPAPQVQQVCQVVDGFIYVANAEPGRGDNTSEAAHIRAVLSSGRVTSTRPLLVLSCIAREDPETARNQASHRTPCVDMAKRLKLPKMANPWMVVQDVVAESLAGLLDGISWLLKCSGVKL</sequence>
<dbReference type="GO" id="GO:0019005">
    <property type="term" value="C:SCF ubiquitin ligase complex"/>
    <property type="evidence" value="ECO:0007669"/>
    <property type="project" value="TreeGrafter"/>
</dbReference>
<dbReference type="InterPro" id="IPR039588">
    <property type="entry name" value="FBXO4"/>
</dbReference>
<dbReference type="GO" id="GO:0000209">
    <property type="term" value="P:protein polyubiquitination"/>
    <property type="evidence" value="ECO:0007669"/>
    <property type="project" value="TreeGrafter"/>
</dbReference>
<dbReference type="Gene3D" id="3.40.50.300">
    <property type="entry name" value="P-loop containing nucleotide triphosphate hydrolases"/>
    <property type="match status" value="1"/>
</dbReference>
<dbReference type="Proteomes" id="UP000516260">
    <property type="component" value="Chromosome 4"/>
</dbReference>
<keyword evidence="3" id="KW-1185">Reference proteome</keyword>
<organism evidence="2 3">
    <name type="scientific">Takifugu bimaculatus</name>
    <dbReference type="NCBI Taxonomy" id="433685"/>
    <lineage>
        <taxon>Eukaryota</taxon>
        <taxon>Metazoa</taxon>
        <taxon>Chordata</taxon>
        <taxon>Craniata</taxon>
        <taxon>Vertebrata</taxon>
        <taxon>Euteleostomi</taxon>
        <taxon>Actinopterygii</taxon>
        <taxon>Neopterygii</taxon>
        <taxon>Teleostei</taxon>
        <taxon>Neoteleostei</taxon>
        <taxon>Acanthomorphata</taxon>
        <taxon>Eupercaria</taxon>
        <taxon>Tetraodontiformes</taxon>
        <taxon>Tetradontoidea</taxon>
        <taxon>Tetraodontidae</taxon>
        <taxon>Takifugu</taxon>
    </lineage>
</organism>
<comment type="caution">
    <text evidence="2">The sequence shown here is derived from an EMBL/GenBank/DDBJ whole genome shotgun (WGS) entry which is preliminary data.</text>
</comment>
<dbReference type="PANTHER" id="PTHR16008:SF4">
    <property type="entry name" value="F-BOX ONLY PROTEIN 4"/>
    <property type="match status" value="1"/>
</dbReference>
<reference evidence="2 3" key="1">
    <citation type="submission" date="2019-04" db="EMBL/GenBank/DDBJ databases">
        <title>The sequence and de novo assembly of Takifugu bimaculatus genome using PacBio and Hi-C technologies.</title>
        <authorList>
            <person name="Xu P."/>
            <person name="Liu B."/>
            <person name="Zhou Z."/>
        </authorList>
    </citation>
    <scope>NUCLEOTIDE SEQUENCE [LARGE SCALE GENOMIC DNA]</scope>
    <source>
        <strain evidence="2">TB-2018</strain>
        <tissue evidence="2">Muscle</tissue>
    </source>
</reference>
<dbReference type="AlphaFoldDB" id="A0A4Z2BBT8"/>